<name>A0A562DI99_9GAMM</name>
<comment type="caution">
    <text evidence="1">The sequence shown here is derived from an EMBL/GenBank/DDBJ whole genome shotgun (WGS) entry which is preliminary data.</text>
</comment>
<organism evidence="1 2">
    <name type="scientific">Pseudoxanthomonas taiwanensis J19</name>
    <dbReference type="NCBI Taxonomy" id="935569"/>
    <lineage>
        <taxon>Bacteria</taxon>
        <taxon>Pseudomonadati</taxon>
        <taxon>Pseudomonadota</taxon>
        <taxon>Gammaproteobacteria</taxon>
        <taxon>Lysobacterales</taxon>
        <taxon>Lysobacteraceae</taxon>
        <taxon>Pseudoxanthomonas</taxon>
    </lineage>
</organism>
<dbReference type="GO" id="GO:0000287">
    <property type="term" value="F:magnesium ion binding"/>
    <property type="evidence" value="ECO:0007669"/>
    <property type="project" value="TreeGrafter"/>
</dbReference>
<dbReference type="InterPro" id="IPR036412">
    <property type="entry name" value="HAD-like_sf"/>
</dbReference>
<dbReference type="AlphaFoldDB" id="A0A562DI99"/>
<keyword evidence="2" id="KW-1185">Reference proteome</keyword>
<evidence type="ECO:0000313" key="2">
    <source>
        <dbReference type="Proteomes" id="UP000321583"/>
    </source>
</evidence>
<dbReference type="InterPro" id="IPR050582">
    <property type="entry name" value="HAD-like_SerB"/>
</dbReference>
<protein>
    <submittedName>
        <fullName evidence="1">HAD superfamily hydrolase (TIGR01490 family)</fullName>
    </submittedName>
</protein>
<proteinExistence type="predicted"/>
<dbReference type="InterPro" id="IPR023214">
    <property type="entry name" value="HAD_sf"/>
</dbReference>
<keyword evidence="1" id="KW-0378">Hydrolase</keyword>
<dbReference type="GO" id="GO:0005737">
    <property type="term" value="C:cytoplasm"/>
    <property type="evidence" value="ECO:0007669"/>
    <property type="project" value="TreeGrafter"/>
</dbReference>
<dbReference type="GO" id="GO:0036424">
    <property type="term" value="F:L-phosphoserine phosphatase activity"/>
    <property type="evidence" value="ECO:0007669"/>
    <property type="project" value="TreeGrafter"/>
</dbReference>
<reference evidence="1 2" key="1">
    <citation type="submission" date="2019-07" db="EMBL/GenBank/DDBJ databases">
        <title>Genome sequencing of lignin-degrading bacterial isolates.</title>
        <authorList>
            <person name="Gladden J."/>
        </authorList>
    </citation>
    <scope>NUCLEOTIDE SEQUENCE [LARGE SCALE GENOMIC DNA]</scope>
    <source>
        <strain evidence="1 2">J19</strain>
    </source>
</reference>
<dbReference type="SUPFAM" id="SSF56784">
    <property type="entry name" value="HAD-like"/>
    <property type="match status" value="1"/>
</dbReference>
<dbReference type="Pfam" id="PF12710">
    <property type="entry name" value="HAD"/>
    <property type="match status" value="1"/>
</dbReference>
<dbReference type="CDD" id="cd02612">
    <property type="entry name" value="HAD_PGPPase"/>
    <property type="match status" value="1"/>
</dbReference>
<dbReference type="Gene3D" id="3.40.50.1000">
    <property type="entry name" value="HAD superfamily/HAD-like"/>
    <property type="match status" value="1"/>
</dbReference>
<dbReference type="PANTHER" id="PTHR43344:SF14">
    <property type="entry name" value="HAD-IB FAMILY HYDROLASE"/>
    <property type="match status" value="1"/>
</dbReference>
<dbReference type="PANTHER" id="PTHR43344">
    <property type="entry name" value="PHOSPHOSERINE PHOSPHATASE"/>
    <property type="match status" value="1"/>
</dbReference>
<dbReference type="EMBL" id="VLJS01000070">
    <property type="protein sequence ID" value="TWH09254.1"/>
    <property type="molecule type" value="Genomic_DNA"/>
</dbReference>
<gene>
    <name evidence="1" type="ORF">L613_004000000060</name>
</gene>
<dbReference type="NCBIfam" id="TIGR01488">
    <property type="entry name" value="HAD-SF-IB"/>
    <property type="match status" value="1"/>
</dbReference>
<sequence>MELALVDFDHTVTTCDTYGRFLRRLATPGQLARARWTIGPWVAGYRLGLVSASALRVRATRKAFAGRDAAWVRAAGADYAERELPGLLRPEMMQRIAAHRARGHTVVIVSGSLDAYLAPWCRRHGLELVCNRLESVDGRLTGRYAGGDRGAHKAADIRARYDLSRYARIHAYGDSREDQAMLALAHERWWRGRRIA</sequence>
<dbReference type="GO" id="GO:0006564">
    <property type="term" value="P:L-serine biosynthetic process"/>
    <property type="evidence" value="ECO:0007669"/>
    <property type="project" value="TreeGrafter"/>
</dbReference>
<dbReference type="Gene3D" id="1.20.1440.100">
    <property type="entry name" value="SG protein - dephosphorylation function"/>
    <property type="match status" value="1"/>
</dbReference>
<evidence type="ECO:0000313" key="1">
    <source>
        <dbReference type="EMBL" id="TWH09254.1"/>
    </source>
</evidence>
<accession>A0A562DI99</accession>
<dbReference type="RefSeq" id="WP_028914782.1">
    <property type="nucleotide sequence ID" value="NZ_VLJS01000070.1"/>
</dbReference>
<dbReference type="Proteomes" id="UP000321583">
    <property type="component" value="Unassembled WGS sequence"/>
</dbReference>
<dbReference type="OrthoDB" id="9784466at2"/>